<dbReference type="EMBL" id="CALLCH030000013">
    <property type="protein sequence ID" value="CAI4215834.1"/>
    <property type="molecule type" value="Genomic_DNA"/>
</dbReference>
<name>A0A9P1H5T7_9PEZI</name>
<evidence type="ECO:0000313" key="3">
    <source>
        <dbReference type="Proteomes" id="UP000838763"/>
    </source>
</evidence>
<organism evidence="2 3">
    <name type="scientific">Parascedosporium putredinis</name>
    <dbReference type="NCBI Taxonomy" id="1442378"/>
    <lineage>
        <taxon>Eukaryota</taxon>
        <taxon>Fungi</taxon>
        <taxon>Dikarya</taxon>
        <taxon>Ascomycota</taxon>
        <taxon>Pezizomycotina</taxon>
        <taxon>Sordariomycetes</taxon>
        <taxon>Hypocreomycetidae</taxon>
        <taxon>Microascales</taxon>
        <taxon>Microascaceae</taxon>
        <taxon>Parascedosporium</taxon>
    </lineage>
</organism>
<dbReference type="PANTHER" id="PTHR33112:SF8">
    <property type="entry name" value="HETEROKARYON INCOMPATIBILITY DOMAIN-CONTAINING PROTEIN"/>
    <property type="match status" value="1"/>
</dbReference>
<dbReference type="PANTHER" id="PTHR33112">
    <property type="entry name" value="DOMAIN PROTEIN, PUTATIVE-RELATED"/>
    <property type="match status" value="1"/>
</dbReference>
<dbReference type="OrthoDB" id="5362512at2759"/>
<dbReference type="Proteomes" id="UP000838763">
    <property type="component" value="Unassembled WGS sequence"/>
</dbReference>
<proteinExistence type="predicted"/>
<sequence>MSSNGFKLTKLTESHDFPEWYVDLRDYCEIQDILQYYDLPPMGTKSETIQADRPIAPIPLALYREKDKIYHSKGTGLMGGDYAEVNDKAPSQARCPVSSKHEMTLETIQAWHKQCMKNHQKCKQFPQLTSPIDQYPTRLLDVTGSRIRLVSEVEAFKPDYTTLSHMWGPDPKLCLSLKTTNIDDFKIDIPESLLAVKYLDAIRITRALGYSYIWIDSLCIIQDSAEDWKREALKMAAVYGRTSCNFSSSTGATLPTKFCPQTSTSDASTSPEASPFLIVRTTSRSAQWTTNTQGISWPLLTRAWVFQERLMCPRNIYYGAGFLLWECGEMVEDEFLGSVARGTEIGGKRVLYPIFSGTEDLAGDSQRKDTFNYQWFSLVGEYRMRNLTYETDRSIAFAGIARAIQTHTGYTYLAGMWKEFAVYGMLWHVSVSWFKMEERRDFCARRETTAKSAPSWSWFSVPGHWGERVIRDVVRPLFCIATYECSSYAIYEARVTSFHHPKLKTDPTVLFHDYMGLEITLRTRRIPCALEWDAAGTGKQVLRVLPFGSHIKGNRAAETTDPRYTGMRVDCQYGGLVVVPAGKNAVGQACWRRVGVFLFSGHVDDPDDTKYPFDLHGGEDEDVVLV</sequence>
<dbReference type="InterPro" id="IPR010730">
    <property type="entry name" value="HET"/>
</dbReference>
<reference evidence="2" key="1">
    <citation type="submission" date="2022-11" db="EMBL/GenBank/DDBJ databases">
        <authorList>
            <person name="Scott C."/>
            <person name="Bruce N."/>
        </authorList>
    </citation>
    <scope>NUCLEOTIDE SEQUENCE</scope>
</reference>
<feature type="domain" description="Heterokaryon incompatibility" evidence="1">
    <location>
        <begin position="160"/>
        <end position="308"/>
    </location>
</feature>
<protein>
    <recommendedName>
        <fullName evidence="1">Heterokaryon incompatibility domain-containing protein</fullName>
    </recommendedName>
</protein>
<gene>
    <name evidence="2" type="ORF">PPNO1_LOCUS5510</name>
</gene>
<accession>A0A9P1H5T7</accession>
<evidence type="ECO:0000313" key="2">
    <source>
        <dbReference type="EMBL" id="CAI4215834.1"/>
    </source>
</evidence>
<dbReference type="Pfam" id="PF06985">
    <property type="entry name" value="HET"/>
    <property type="match status" value="1"/>
</dbReference>
<keyword evidence="3" id="KW-1185">Reference proteome</keyword>
<comment type="caution">
    <text evidence="2">The sequence shown here is derived from an EMBL/GenBank/DDBJ whole genome shotgun (WGS) entry which is preliminary data.</text>
</comment>
<dbReference type="AlphaFoldDB" id="A0A9P1H5T7"/>
<evidence type="ECO:0000259" key="1">
    <source>
        <dbReference type="Pfam" id="PF06985"/>
    </source>
</evidence>